<evidence type="ECO:0000256" key="1">
    <source>
        <dbReference type="ARBA" id="ARBA00010790"/>
    </source>
</evidence>
<dbReference type="OrthoDB" id="269227at2759"/>
<evidence type="ECO:0000313" key="4">
    <source>
        <dbReference type="Proteomes" id="UP000800040"/>
    </source>
</evidence>
<dbReference type="PANTHER" id="PTHR33112">
    <property type="entry name" value="DOMAIN PROTEIN, PUTATIVE-RELATED"/>
    <property type="match status" value="1"/>
</dbReference>
<organism evidence="3 4">
    <name type="scientific">Decorospora gaudefroyi</name>
    <dbReference type="NCBI Taxonomy" id="184978"/>
    <lineage>
        <taxon>Eukaryota</taxon>
        <taxon>Fungi</taxon>
        <taxon>Dikarya</taxon>
        <taxon>Ascomycota</taxon>
        <taxon>Pezizomycotina</taxon>
        <taxon>Dothideomycetes</taxon>
        <taxon>Pleosporomycetidae</taxon>
        <taxon>Pleosporales</taxon>
        <taxon>Pleosporineae</taxon>
        <taxon>Pleosporaceae</taxon>
        <taxon>Decorospora</taxon>
    </lineage>
</organism>
<comment type="similarity">
    <text evidence="1">Belongs to the GMC oxidoreductase family.</text>
</comment>
<dbReference type="EMBL" id="ML975609">
    <property type="protein sequence ID" value="KAF1828218.1"/>
    <property type="molecule type" value="Genomic_DNA"/>
</dbReference>
<gene>
    <name evidence="3" type="ORF">BDW02DRAFT_635312</name>
</gene>
<dbReference type="GO" id="GO:0050660">
    <property type="term" value="F:flavin adenine dinucleotide binding"/>
    <property type="evidence" value="ECO:0007669"/>
    <property type="project" value="InterPro"/>
</dbReference>
<dbReference type="Gene3D" id="3.50.50.60">
    <property type="entry name" value="FAD/NAD(P)-binding domain"/>
    <property type="match status" value="1"/>
</dbReference>
<dbReference type="Pfam" id="PF06985">
    <property type="entry name" value="HET"/>
    <property type="match status" value="1"/>
</dbReference>
<dbReference type="PROSITE" id="PS00624">
    <property type="entry name" value="GMC_OXRED_2"/>
    <property type="match status" value="1"/>
</dbReference>
<sequence length="1128" mass="128485">MRKWIINKALEGLGDLNDKFTDTRNLPAISNPNFALTHLSKAGDPLRRAGCKSRCNTKYLSMFLPYLDKTMWSRAELSDIPHEHWINIQTTISGWLSRCEKFHAHCTVDTNDDIKKYPGGIGPQYLIDVQDQCLVKACNEHEYFALSYSWGDNAEADTKTTSGNLERLQQNHSLARNQSNTHAMTERLMIPKLIYDSIDLVHLLGYRYLWVDRLCIVQDMPEEKRKQLNAMAEIYLGAYATIVSAHVGITRDGLYGIQSPDRGNTRERPSLQDILDARQRVDFSETLAGAQTYFGTERWHQTYHRNLEIMYHYQEAFTKSSELDWYRRGWTFQEMLFSRRKIIFQKDTVNWECHCSCWHEQMVLTDDNASEEGQVCDRSQWIKSDSEHWPDMYRLARLVSLYNSRNFTHPQDVQKVMAGTFTWFSRTIPGKIINGLPEIFFDDWLIWQNWEPLPRRKTGQQAGSSSYLSSWSWVGWSGAIDSTSLRSSYDYICGNPDEYWIPDPNVQLDCQPCSWHTESTVSWHYKEHQSNIWIRIDPFGHKFRACSWPPEHGVQFDRGWTRHLPTAKRDQGLPPYFSHEKIPGQNFWYPIPLPGADDKPRPPIVTAFLRGETRVVNTLTIGDRIENGVWTTFSVDLLDSNSEWAGFLRLNLPTSGESVSNDLFPSVPTKNEKIKLIELSKGTVGYHRTEKVSFDEWNRVKNRIRPNRKYEFYNVMLVEKHLDYYTRVAVGRVIRSAWEKAPRISEDIVLYGTLPLVTEPDRDVFPQASDRACPRSEFFWRRKSYSDFAPFHHAISSGRKAEVVISAGALHTPTILQRSGIGPASFLKTADIPVVLDLPGVGSNFQDHSGPRMSWNYSRPGNFLNTPLDMLDPAYAAKAVANFNMVPALGPYTLAMGNTAIYVSLPNMTADYMAIIDKMRTMAADDSAASYLPADSDLTLIAGYKRQLSVLADFLSNPQAPSLEVPFATGTGFVNINLHPLSRGTVRINPSNHLAQPILDYRTGSNPIDFDVYLAHLRYLRRTFTTPTMQKYGAAEVAPGASIRSDAALLEYTKETMGFSYMHPCCTAAMMPKQLGGVVGPDLKVHGAPGLRVVDISVLPFLTSSHTSSVAYAVREKAADIIIEVWRE</sequence>
<protein>
    <recommendedName>
        <fullName evidence="2">Glucose-methanol-choline oxidoreductase N-terminal domain-containing protein</fullName>
    </recommendedName>
</protein>
<dbReference type="GO" id="GO:0016614">
    <property type="term" value="F:oxidoreductase activity, acting on CH-OH group of donors"/>
    <property type="evidence" value="ECO:0007669"/>
    <property type="project" value="InterPro"/>
</dbReference>
<keyword evidence="4" id="KW-1185">Reference proteome</keyword>
<reference evidence="3" key="1">
    <citation type="submission" date="2020-01" db="EMBL/GenBank/DDBJ databases">
        <authorList>
            <consortium name="DOE Joint Genome Institute"/>
            <person name="Haridas S."/>
            <person name="Albert R."/>
            <person name="Binder M."/>
            <person name="Bloem J."/>
            <person name="Labutti K."/>
            <person name="Salamov A."/>
            <person name="Andreopoulos B."/>
            <person name="Baker S.E."/>
            <person name="Barry K."/>
            <person name="Bills G."/>
            <person name="Bluhm B.H."/>
            <person name="Cannon C."/>
            <person name="Castanera R."/>
            <person name="Culley D.E."/>
            <person name="Daum C."/>
            <person name="Ezra D."/>
            <person name="Gonzalez J.B."/>
            <person name="Henrissat B."/>
            <person name="Kuo A."/>
            <person name="Liang C."/>
            <person name="Lipzen A."/>
            <person name="Lutzoni F."/>
            <person name="Magnuson J."/>
            <person name="Mondo S."/>
            <person name="Nolan M."/>
            <person name="Ohm R."/>
            <person name="Pangilinan J."/>
            <person name="Park H.-J."/>
            <person name="Ramirez L."/>
            <person name="Alfaro M."/>
            <person name="Sun H."/>
            <person name="Tritt A."/>
            <person name="Yoshinaga Y."/>
            <person name="Zwiers L.-H."/>
            <person name="Turgeon B.G."/>
            <person name="Goodwin S.B."/>
            <person name="Spatafora J.W."/>
            <person name="Crous P.W."/>
            <person name="Grigoriev I.V."/>
        </authorList>
    </citation>
    <scope>NUCLEOTIDE SEQUENCE</scope>
    <source>
        <strain evidence="3">P77</strain>
    </source>
</reference>
<evidence type="ECO:0000259" key="2">
    <source>
        <dbReference type="PROSITE" id="PS00624"/>
    </source>
</evidence>
<name>A0A6A5JV90_9PLEO</name>
<dbReference type="SUPFAM" id="SSF51905">
    <property type="entry name" value="FAD/NAD(P)-binding domain"/>
    <property type="match status" value="1"/>
</dbReference>
<dbReference type="InterPro" id="IPR010730">
    <property type="entry name" value="HET"/>
</dbReference>
<dbReference type="InterPro" id="IPR036188">
    <property type="entry name" value="FAD/NAD-bd_sf"/>
</dbReference>
<dbReference type="SUPFAM" id="SSF54373">
    <property type="entry name" value="FAD-linked reductases, C-terminal domain"/>
    <property type="match status" value="1"/>
</dbReference>
<dbReference type="Proteomes" id="UP000800040">
    <property type="component" value="Unassembled WGS sequence"/>
</dbReference>
<dbReference type="Pfam" id="PF05199">
    <property type="entry name" value="GMC_oxred_C"/>
    <property type="match status" value="1"/>
</dbReference>
<dbReference type="Gene3D" id="3.30.560.10">
    <property type="entry name" value="Glucose Oxidase, domain 3"/>
    <property type="match status" value="1"/>
</dbReference>
<feature type="domain" description="Glucose-methanol-choline oxidoreductase N-terminal" evidence="2">
    <location>
        <begin position="808"/>
        <end position="822"/>
    </location>
</feature>
<dbReference type="AlphaFoldDB" id="A0A6A5JV90"/>
<dbReference type="Pfam" id="PF00732">
    <property type="entry name" value="GMC_oxred_N"/>
    <property type="match status" value="1"/>
</dbReference>
<evidence type="ECO:0000313" key="3">
    <source>
        <dbReference type="EMBL" id="KAF1828218.1"/>
    </source>
</evidence>
<dbReference type="PANTHER" id="PTHR33112:SF1">
    <property type="entry name" value="HETEROKARYON INCOMPATIBILITY DOMAIN-CONTAINING PROTEIN"/>
    <property type="match status" value="1"/>
</dbReference>
<dbReference type="InterPro" id="IPR007867">
    <property type="entry name" value="GMC_OxRtase_C"/>
</dbReference>
<dbReference type="InterPro" id="IPR000172">
    <property type="entry name" value="GMC_OxRdtase_N"/>
</dbReference>
<proteinExistence type="inferred from homology"/>
<accession>A0A6A5JV90</accession>